<comment type="caution">
    <text evidence="1">The sequence shown here is derived from an EMBL/GenBank/DDBJ whole genome shotgun (WGS) entry which is preliminary data.</text>
</comment>
<dbReference type="PANTHER" id="PTHR40274:SF4">
    <property type="entry name" value="BLL1406 PROTEIN"/>
    <property type="match status" value="1"/>
</dbReference>
<organism evidence="1 2">
    <name type="scientific">Methylobacterium oryzae</name>
    <dbReference type="NCBI Taxonomy" id="334852"/>
    <lineage>
        <taxon>Bacteria</taxon>
        <taxon>Pseudomonadati</taxon>
        <taxon>Pseudomonadota</taxon>
        <taxon>Alphaproteobacteria</taxon>
        <taxon>Hyphomicrobiales</taxon>
        <taxon>Methylobacteriaceae</taxon>
        <taxon>Methylobacterium</taxon>
    </lineage>
</organism>
<evidence type="ECO:0000313" key="2">
    <source>
        <dbReference type="Proteomes" id="UP001355206"/>
    </source>
</evidence>
<dbReference type="Gene3D" id="2.120.10.30">
    <property type="entry name" value="TolB, C-terminal domain"/>
    <property type="match status" value="1"/>
</dbReference>
<dbReference type="Proteomes" id="UP001355206">
    <property type="component" value="Unassembled WGS sequence"/>
</dbReference>
<dbReference type="PANTHER" id="PTHR40274">
    <property type="entry name" value="VIRGINIAMYCIN B LYASE"/>
    <property type="match status" value="1"/>
</dbReference>
<gene>
    <name evidence="1" type="ORF">MOTC310_08900</name>
</gene>
<dbReference type="SUPFAM" id="SSF63829">
    <property type="entry name" value="Calcium-dependent phosphotriesterase"/>
    <property type="match status" value="1"/>
</dbReference>
<sequence length="336" mass="33874">MRTKVCNPSSRGAPLQKLGVTLLAGLLIQAAGGGALAAPKDIALPGDAAHPESITATADGTLYVSNFAGGGVTRIKPGATSGEVWIVPGAFETRSTFGVLADEASGTLWVCSNDLSALGIKGPSDVKGAALKGFDLKTGAGKVSASFPVSPAICNDIAIGPDGAAYVTNTLGPQILRLKPGSQTLEIWKSDPLFAPAGKEAGLDGIAFGTDGNLYVDTFTTAELFRIDVKDGQAGAVTPLTPSRPLVLADGLRPLGDGSFLLAEGGGRLDRVTFSGDTAKVEVLRDGIAGGVTGATKVGATAFITVGQLAVITDPARKGSKPDLPFRVLAVPLGSP</sequence>
<dbReference type="InterPro" id="IPR051344">
    <property type="entry name" value="Vgb"/>
</dbReference>
<name>A0ABU7TLP6_9HYPH</name>
<evidence type="ECO:0008006" key="3">
    <source>
        <dbReference type="Google" id="ProtNLM"/>
    </source>
</evidence>
<accession>A0ABU7TLP6</accession>
<proteinExistence type="predicted"/>
<reference evidence="1 2" key="1">
    <citation type="journal article" date="2012" name="Genet. Mol. Biol.">
        <title>Analysis of 16S rRNA and mxaF genes revealing insights into Methylobacterium niche-specific plant association.</title>
        <authorList>
            <person name="Dourado M.N."/>
            <person name="Andreote F.D."/>
            <person name="Dini-Andreote F."/>
            <person name="Conti R."/>
            <person name="Araujo J.M."/>
            <person name="Araujo W.L."/>
        </authorList>
    </citation>
    <scope>NUCLEOTIDE SEQUENCE [LARGE SCALE GENOMIC DNA]</scope>
    <source>
        <strain evidence="1 2">TC3-10</strain>
    </source>
</reference>
<keyword evidence="2" id="KW-1185">Reference proteome</keyword>
<dbReference type="InterPro" id="IPR011042">
    <property type="entry name" value="6-blade_b-propeller_TolB-like"/>
</dbReference>
<dbReference type="EMBL" id="MLCA01000002">
    <property type="protein sequence ID" value="MEE7490588.1"/>
    <property type="molecule type" value="Genomic_DNA"/>
</dbReference>
<protein>
    <recommendedName>
        <fullName evidence="3">Gluconolaconase</fullName>
    </recommendedName>
</protein>
<evidence type="ECO:0000313" key="1">
    <source>
        <dbReference type="EMBL" id="MEE7490588.1"/>
    </source>
</evidence>